<keyword evidence="3" id="KW-0328">Glycosyltransferase</keyword>
<dbReference type="Pfam" id="PF00535">
    <property type="entry name" value="Glycos_transf_2"/>
    <property type="match status" value="1"/>
</dbReference>
<dbReference type="PANTHER" id="PTHR48090:SF7">
    <property type="entry name" value="RFBJ PROTEIN"/>
    <property type="match status" value="1"/>
</dbReference>
<dbReference type="InterPro" id="IPR001173">
    <property type="entry name" value="Glyco_trans_2-like"/>
</dbReference>
<reference evidence="3" key="1">
    <citation type="submission" date="2020-10" db="EMBL/GenBank/DDBJ databases">
        <authorList>
            <person name="Hahn C.J."/>
            <person name="Laso-Perez R."/>
            <person name="Vulcano F."/>
            <person name="Vaziourakis K.-M."/>
            <person name="Stokke R."/>
            <person name="Steen I.H."/>
            <person name="Teske A."/>
            <person name="Boetius A."/>
            <person name="Liebeke M."/>
            <person name="Amann R."/>
            <person name="Knittel K."/>
        </authorList>
    </citation>
    <scope>NUCLEOTIDE SEQUENCE</scope>
    <source>
        <strain evidence="3">Gfbio:e3339647-f889-4370-9287-4fb5cb688e4c:AG393N10_GoMArc1</strain>
    </source>
</reference>
<keyword evidence="3" id="KW-0808">Transferase</keyword>
<dbReference type="SUPFAM" id="SSF53448">
    <property type="entry name" value="Nucleotide-diphospho-sugar transferases"/>
    <property type="match status" value="1"/>
</dbReference>
<dbReference type="EMBL" id="CAJHIM010000001">
    <property type="protein sequence ID" value="CAD6490862.1"/>
    <property type="molecule type" value="Genomic_DNA"/>
</dbReference>
<evidence type="ECO:0000313" key="3">
    <source>
        <dbReference type="EMBL" id="CAD6490862.1"/>
    </source>
</evidence>
<feature type="transmembrane region" description="Helical" evidence="1">
    <location>
        <begin position="226"/>
        <end position="247"/>
    </location>
</feature>
<sequence>MKTLAAIPCHNEGLAIGSVVLKARKYVDEVLVVDDGSTDDTVEVAEAAGAVVVSHGVNTGYGAAIRSCFNYAKEHGLDVMVILDGDGQHDPSYIPDFIEAAKTGKADVVIGSRFLEMNKTIPKYRIVGMKVLNMFTRLVGNMKTTDSQSGYRAYSRRAIEKIRITNPDMGAGSEILTQVRDCNLNVVEIPIDVRHDIEGTSSKNPVSHGFGVLIDLIKIFEYNRPLHVFGGIGILMLGVGAVIGAWVVKSYNASDSLAFGPALLMILFFIIGTFATFTGIILHSIAQLFERLKAKGE</sequence>
<dbReference type="EC" id="2.4.1.-" evidence="3"/>
<keyword evidence="1" id="KW-0472">Membrane</keyword>
<proteinExistence type="predicted"/>
<organism evidence="3 4">
    <name type="scientific">Candidatus Argoarchaeum ethanivorans</name>
    <dbReference type="NCBI Taxonomy" id="2608793"/>
    <lineage>
        <taxon>Archaea</taxon>
        <taxon>Methanobacteriati</taxon>
        <taxon>Methanobacteriota</taxon>
        <taxon>Stenosarchaea group</taxon>
        <taxon>Methanomicrobia</taxon>
        <taxon>Methanosarcinales</taxon>
        <taxon>Methanosarcinales incertae sedis</taxon>
        <taxon>GOM Arc I cluster</taxon>
        <taxon>Candidatus Argoarchaeum</taxon>
    </lineage>
</organism>
<keyword evidence="1" id="KW-0812">Transmembrane</keyword>
<gene>
    <name evidence="3" type="primary">aglJ</name>
    <name evidence="3" type="ORF">ANIMEMIM_00029</name>
</gene>
<accession>A0A811T5B8</accession>
<name>A0A811T5B8_9EURY</name>
<dbReference type="Proteomes" id="UP000637195">
    <property type="component" value="Unassembled WGS sequence"/>
</dbReference>
<dbReference type="Gene3D" id="3.90.550.10">
    <property type="entry name" value="Spore Coat Polysaccharide Biosynthesis Protein SpsA, Chain A"/>
    <property type="match status" value="1"/>
</dbReference>
<dbReference type="CDD" id="cd04179">
    <property type="entry name" value="DPM_DPG-synthase_like"/>
    <property type="match status" value="1"/>
</dbReference>
<protein>
    <submittedName>
        <fullName evidence="3">Glycosyltransferase AglJ</fullName>
        <ecNumber evidence="3">2.4.1.-</ecNumber>
    </submittedName>
</protein>
<evidence type="ECO:0000259" key="2">
    <source>
        <dbReference type="Pfam" id="PF00535"/>
    </source>
</evidence>
<dbReference type="InterPro" id="IPR050256">
    <property type="entry name" value="Glycosyltransferase_2"/>
</dbReference>
<comment type="caution">
    <text evidence="3">The sequence shown here is derived from an EMBL/GenBank/DDBJ whole genome shotgun (WGS) entry which is preliminary data.</text>
</comment>
<dbReference type="AlphaFoldDB" id="A0A811T5B8"/>
<evidence type="ECO:0000313" key="4">
    <source>
        <dbReference type="Proteomes" id="UP000637195"/>
    </source>
</evidence>
<dbReference type="InterPro" id="IPR029044">
    <property type="entry name" value="Nucleotide-diphossugar_trans"/>
</dbReference>
<dbReference type="PANTHER" id="PTHR48090">
    <property type="entry name" value="UNDECAPRENYL-PHOSPHATE 4-DEOXY-4-FORMAMIDO-L-ARABINOSE TRANSFERASE-RELATED"/>
    <property type="match status" value="1"/>
</dbReference>
<feature type="transmembrane region" description="Helical" evidence="1">
    <location>
        <begin position="259"/>
        <end position="285"/>
    </location>
</feature>
<dbReference type="GO" id="GO:0016757">
    <property type="term" value="F:glycosyltransferase activity"/>
    <property type="evidence" value="ECO:0007669"/>
    <property type="project" value="UniProtKB-KW"/>
</dbReference>
<evidence type="ECO:0000256" key="1">
    <source>
        <dbReference type="SAM" id="Phobius"/>
    </source>
</evidence>
<keyword evidence="1" id="KW-1133">Transmembrane helix</keyword>
<feature type="domain" description="Glycosyltransferase 2-like" evidence="2">
    <location>
        <begin position="6"/>
        <end position="162"/>
    </location>
</feature>